<keyword evidence="2" id="KW-1185">Reference proteome</keyword>
<name>A0A9X0A0R6_9CNID</name>
<evidence type="ECO:0000313" key="1">
    <source>
        <dbReference type="EMBL" id="KAJ7389529.1"/>
    </source>
</evidence>
<comment type="caution">
    <text evidence="1">The sequence shown here is derived from an EMBL/GenBank/DDBJ whole genome shotgun (WGS) entry which is preliminary data.</text>
</comment>
<dbReference type="EMBL" id="MU825430">
    <property type="protein sequence ID" value="KAJ7389529.1"/>
    <property type="molecule type" value="Genomic_DNA"/>
</dbReference>
<reference evidence="1" key="1">
    <citation type="submission" date="2023-01" db="EMBL/GenBank/DDBJ databases">
        <title>Genome assembly of the deep-sea coral Lophelia pertusa.</title>
        <authorList>
            <person name="Herrera S."/>
            <person name="Cordes E."/>
        </authorList>
    </citation>
    <scope>NUCLEOTIDE SEQUENCE</scope>
    <source>
        <strain evidence="1">USNM1676648</strain>
        <tissue evidence="1">Polyp</tissue>
    </source>
</reference>
<dbReference type="AlphaFoldDB" id="A0A9X0A0R6"/>
<evidence type="ECO:0000313" key="2">
    <source>
        <dbReference type="Proteomes" id="UP001163046"/>
    </source>
</evidence>
<organism evidence="1 2">
    <name type="scientific">Desmophyllum pertusum</name>
    <dbReference type="NCBI Taxonomy" id="174260"/>
    <lineage>
        <taxon>Eukaryota</taxon>
        <taxon>Metazoa</taxon>
        <taxon>Cnidaria</taxon>
        <taxon>Anthozoa</taxon>
        <taxon>Hexacorallia</taxon>
        <taxon>Scleractinia</taxon>
        <taxon>Caryophylliina</taxon>
        <taxon>Caryophylliidae</taxon>
        <taxon>Desmophyllum</taxon>
    </lineage>
</organism>
<proteinExistence type="predicted"/>
<accession>A0A9X0A0R6</accession>
<protein>
    <submittedName>
        <fullName evidence="1">Uncharacterized protein</fullName>
    </submittedName>
</protein>
<sequence length="116" mass="13005">MPKTSELFPSFTKHLPRNRQACRIPDASEKNLPRLTATCDNEKSGRALRLSEWIEKKETHWYVSPPSAQLPVLEFGCDKSPSHSSQGESLDYVAQRIEYSAPDGNCQLAQADMLAV</sequence>
<dbReference type="Proteomes" id="UP001163046">
    <property type="component" value="Unassembled WGS sequence"/>
</dbReference>
<gene>
    <name evidence="1" type="ORF">OS493_030914</name>
</gene>